<evidence type="ECO:0000313" key="2">
    <source>
        <dbReference type="EMBL" id="SEN12663.1"/>
    </source>
</evidence>
<dbReference type="RefSeq" id="WP_089967135.1">
    <property type="nucleotide sequence ID" value="NZ_FOCQ01000006.1"/>
</dbReference>
<dbReference type="InterPro" id="IPR012667">
    <property type="entry name" value="CbtB_put"/>
</dbReference>
<sequence>MSYQVQHEQKHVRKYRFLTLPVQLAVVLVAVGVVLYTLLFSSYPPVHDAMHELRHGLMFIPCH</sequence>
<dbReference type="AlphaFoldDB" id="A0A1H8DZN2"/>
<protein>
    <submittedName>
        <fullName evidence="2">Probable cobalt transporter subunit (CbtB)</fullName>
    </submittedName>
</protein>
<dbReference type="STRING" id="1173111.SAMN05444955_10658"/>
<proteinExistence type="predicted"/>
<dbReference type="Proteomes" id="UP000199695">
    <property type="component" value="Unassembled WGS sequence"/>
</dbReference>
<dbReference type="EMBL" id="FOCQ01000006">
    <property type="protein sequence ID" value="SEN12663.1"/>
    <property type="molecule type" value="Genomic_DNA"/>
</dbReference>
<reference evidence="2 3" key="1">
    <citation type="submission" date="2016-10" db="EMBL/GenBank/DDBJ databases">
        <authorList>
            <person name="de Groot N.N."/>
        </authorList>
    </citation>
    <scope>NUCLEOTIDE SEQUENCE [LARGE SCALE GENOMIC DNA]</scope>
    <source>
        <strain evidence="2 3">DSM 46701</strain>
    </source>
</reference>
<feature type="transmembrane region" description="Helical" evidence="1">
    <location>
        <begin position="20"/>
        <end position="43"/>
    </location>
</feature>
<keyword evidence="3" id="KW-1185">Reference proteome</keyword>
<keyword evidence="1" id="KW-0812">Transmembrane</keyword>
<dbReference type="Pfam" id="PF09489">
    <property type="entry name" value="CbtB"/>
    <property type="match status" value="1"/>
</dbReference>
<evidence type="ECO:0000313" key="3">
    <source>
        <dbReference type="Proteomes" id="UP000199695"/>
    </source>
</evidence>
<evidence type="ECO:0000256" key="1">
    <source>
        <dbReference type="SAM" id="Phobius"/>
    </source>
</evidence>
<organism evidence="2 3">
    <name type="scientific">Lihuaxuella thermophila</name>
    <dbReference type="NCBI Taxonomy" id="1173111"/>
    <lineage>
        <taxon>Bacteria</taxon>
        <taxon>Bacillati</taxon>
        <taxon>Bacillota</taxon>
        <taxon>Bacilli</taxon>
        <taxon>Bacillales</taxon>
        <taxon>Thermoactinomycetaceae</taxon>
        <taxon>Lihuaxuella</taxon>
    </lineage>
</organism>
<gene>
    <name evidence="2" type="ORF">SAMN05444955_10658</name>
</gene>
<name>A0A1H8DZN2_9BACL</name>
<keyword evidence="1" id="KW-0472">Membrane</keyword>
<keyword evidence="1" id="KW-1133">Transmembrane helix</keyword>
<accession>A0A1H8DZN2</accession>